<protein>
    <recommendedName>
        <fullName evidence="1">Cardiolipin synthase B</fullName>
        <shortName evidence="1">CL synthase</shortName>
        <ecNumber evidence="1">2.7.8.-</ecNumber>
    </recommendedName>
</protein>
<feature type="active site" evidence="1">
    <location>
        <position position="122"/>
    </location>
</feature>
<evidence type="ECO:0000313" key="3">
    <source>
        <dbReference type="EMBL" id="BET27233.1"/>
    </source>
</evidence>
<dbReference type="CDD" id="cd09110">
    <property type="entry name" value="PLDc_CLS_1"/>
    <property type="match status" value="1"/>
</dbReference>
<dbReference type="Proteomes" id="UP001329151">
    <property type="component" value="Chromosome"/>
</dbReference>
<feature type="domain" description="PLD phosphodiesterase" evidence="2">
    <location>
        <begin position="115"/>
        <end position="142"/>
    </location>
</feature>
<accession>A0AA86J2G1</accession>
<dbReference type="KEGG" id="lto:RGQ30_27340"/>
<dbReference type="AlphaFoldDB" id="A0AA86J2G1"/>
<proteinExistence type="inferred from homology"/>
<keyword evidence="1" id="KW-0472">Membrane</keyword>
<dbReference type="InterPro" id="IPR030872">
    <property type="entry name" value="Cardiolipin_synth_ClsB"/>
</dbReference>
<sequence length="449" mass="50368">MALNLLPAPAPERDGNVVELLIGGAQLFPKALKAIEGAQSEVRIETYIFANDPAGEAFHAAMCKAAERGVKVCLVLDGFGGQEGVKAWVPGLLAQGVEVRVFRPEGFLFQPNPRRLRRMHRKIIAVDNQIAFVGGINLIDDMNHTGELGELQRATERAQRKKTRSWGASGGMRAEAMTVNKDLLDQDLGPRYDFAVQLQGPVVQDIWHNMDWLWLQIGPGGQVTDTFRSNWWKERSRQLQHTLINQRGMTKPKPVGSVKVQLAVRDNFRLQRRIERAYLQAIGKAQRSVVLSNAYFLPGNKLRKALLAARGRGVHVQLLLQGRVEYRFQHYATQSLYSSLLKAGVDIYEYLPSFLHAKVAVVDGQWATVGSSNLDPLSCLFAREANVIVYNREFAQQLQTELLRAIEKGSRPIQAEAHAQRPLTERVFSWVCYKLMLLAVFLGGFGSRY</sequence>
<dbReference type="InterPro" id="IPR025202">
    <property type="entry name" value="PLD-like_dom"/>
</dbReference>
<dbReference type="SMART" id="SM00155">
    <property type="entry name" value="PLDc"/>
    <property type="match status" value="2"/>
</dbReference>
<keyword evidence="1" id="KW-0443">Lipid metabolism</keyword>
<comment type="subcellular location">
    <subcellularLocation>
        <location evidence="1">Cell membrane</location>
        <topology evidence="1">Peripheral membrane protein</topology>
    </subcellularLocation>
</comment>
<feature type="active site" evidence="1">
    <location>
        <position position="356"/>
    </location>
</feature>
<dbReference type="GO" id="GO:0032049">
    <property type="term" value="P:cardiolipin biosynthetic process"/>
    <property type="evidence" value="ECO:0007669"/>
    <property type="project" value="InterPro"/>
</dbReference>
<dbReference type="CDD" id="cd09159">
    <property type="entry name" value="PLDc_ybhO_like_2"/>
    <property type="match status" value="1"/>
</dbReference>
<reference evidence="3 4" key="1">
    <citation type="submission" date="2023-10" db="EMBL/GenBank/DDBJ databases">
        <title>Complete Genome Sequence of Limnobacter thiooxidans CS-K2T, Isolated from freshwater lake sediments in Bavaria, Germany.</title>
        <authorList>
            <person name="Naruki M."/>
            <person name="Watanabe A."/>
            <person name="Warashina T."/>
            <person name="Morita T."/>
            <person name="Arakawa K."/>
        </authorList>
    </citation>
    <scope>NUCLEOTIDE SEQUENCE [LARGE SCALE GENOMIC DNA]</scope>
    <source>
        <strain evidence="3 4">CS-K2</strain>
    </source>
</reference>
<dbReference type="GO" id="GO:0008808">
    <property type="term" value="F:cardiolipin synthase activity"/>
    <property type="evidence" value="ECO:0007669"/>
    <property type="project" value="InterPro"/>
</dbReference>
<dbReference type="RefSeq" id="WP_130557665.1">
    <property type="nucleotide sequence ID" value="NZ_AP028947.1"/>
</dbReference>
<dbReference type="GO" id="GO:0005886">
    <property type="term" value="C:plasma membrane"/>
    <property type="evidence" value="ECO:0007669"/>
    <property type="project" value="UniProtKB-SubCell"/>
</dbReference>
<comment type="similarity">
    <text evidence="1">Belongs to the phospholipase D family. Cardiolipin synthase subfamily. ClsB sub-subfamily.</text>
</comment>
<keyword evidence="1" id="KW-0594">Phospholipid biosynthesis</keyword>
<keyword evidence="1" id="KW-0444">Lipid biosynthesis</keyword>
<dbReference type="PANTHER" id="PTHR21248">
    <property type="entry name" value="CARDIOLIPIN SYNTHASE"/>
    <property type="match status" value="1"/>
</dbReference>
<keyword evidence="1" id="KW-0808">Transferase</keyword>
<feature type="active site" evidence="1">
    <location>
        <position position="127"/>
    </location>
</feature>
<dbReference type="InterPro" id="IPR001736">
    <property type="entry name" value="PLipase_D/transphosphatidylase"/>
</dbReference>
<dbReference type="PROSITE" id="PS50035">
    <property type="entry name" value="PLD"/>
    <property type="match status" value="2"/>
</dbReference>
<dbReference type="Gene3D" id="3.30.870.10">
    <property type="entry name" value="Endonuclease Chain A"/>
    <property type="match status" value="2"/>
</dbReference>
<gene>
    <name evidence="1 3" type="primary">clsB</name>
    <name evidence="3" type="ORF">RGQ30_27340</name>
</gene>
<dbReference type="HAMAP" id="MF_01917">
    <property type="entry name" value="Cardiolipin_synth_ClsB"/>
    <property type="match status" value="1"/>
</dbReference>
<evidence type="ECO:0000256" key="1">
    <source>
        <dbReference type="HAMAP-Rule" id="MF_01917"/>
    </source>
</evidence>
<keyword evidence="1" id="KW-1208">Phospholipid metabolism</keyword>
<feature type="active site" evidence="1">
    <location>
        <position position="363"/>
    </location>
</feature>
<feature type="active site" evidence="1">
    <location>
        <position position="358"/>
    </location>
</feature>
<comment type="catalytic activity">
    <reaction evidence="1">
        <text>2 a 1,2-diacyl-sn-glycero-3-phospho-(1'-sn-glycerol) = a cardiolipin + glycerol</text>
        <dbReference type="Rhea" id="RHEA:31451"/>
        <dbReference type="ChEBI" id="CHEBI:17754"/>
        <dbReference type="ChEBI" id="CHEBI:62237"/>
        <dbReference type="ChEBI" id="CHEBI:64716"/>
    </reaction>
</comment>
<feature type="domain" description="PLD phosphodiesterase" evidence="2">
    <location>
        <begin position="351"/>
        <end position="378"/>
    </location>
</feature>
<dbReference type="EMBL" id="AP028947">
    <property type="protein sequence ID" value="BET27233.1"/>
    <property type="molecule type" value="Genomic_DNA"/>
</dbReference>
<dbReference type="Pfam" id="PF13091">
    <property type="entry name" value="PLDc_2"/>
    <property type="match status" value="2"/>
</dbReference>
<evidence type="ECO:0000259" key="2">
    <source>
        <dbReference type="PROSITE" id="PS50035"/>
    </source>
</evidence>
<dbReference type="SUPFAM" id="SSF56024">
    <property type="entry name" value="Phospholipase D/nuclease"/>
    <property type="match status" value="2"/>
</dbReference>
<name>A0AA86J2G1_9BURK</name>
<dbReference type="EC" id="2.7.8.-" evidence="1"/>
<evidence type="ECO:0000313" key="4">
    <source>
        <dbReference type="Proteomes" id="UP001329151"/>
    </source>
</evidence>
<dbReference type="PANTHER" id="PTHR21248:SF22">
    <property type="entry name" value="PHOSPHOLIPASE D"/>
    <property type="match status" value="1"/>
</dbReference>
<keyword evidence="1" id="KW-1003">Cell membrane</keyword>
<comment type="function">
    <text evidence="1">Catalyzes the phosphatidyl group transfer from one phosphatidylglycerol molecule to another to form cardiolipin (CL) (diphosphatidylglycerol) and glycerol.</text>
</comment>
<organism evidence="3 4">
    <name type="scientific">Limnobacter thiooxidans</name>
    <dbReference type="NCBI Taxonomy" id="131080"/>
    <lineage>
        <taxon>Bacteria</taxon>
        <taxon>Pseudomonadati</taxon>
        <taxon>Pseudomonadota</taxon>
        <taxon>Betaproteobacteria</taxon>
        <taxon>Burkholderiales</taxon>
        <taxon>Burkholderiaceae</taxon>
        <taxon>Limnobacter</taxon>
    </lineage>
</organism>
<keyword evidence="4" id="KW-1185">Reference proteome</keyword>
<feature type="active site" evidence="1">
    <location>
        <position position="120"/>
    </location>
</feature>